<feature type="domain" description="Major facilitator superfamily (MFS) profile" evidence="6">
    <location>
        <begin position="13"/>
        <end position="451"/>
    </location>
</feature>
<dbReference type="InterPro" id="IPR005829">
    <property type="entry name" value="Sugar_transporter_CS"/>
</dbReference>
<dbReference type="PANTHER" id="PTHR23528">
    <property type="match status" value="1"/>
</dbReference>
<dbReference type="Proteomes" id="UP000004508">
    <property type="component" value="Unassembled WGS sequence"/>
</dbReference>
<dbReference type="STRING" id="485913.Krac_4587"/>
<dbReference type="PROSITE" id="PS50850">
    <property type="entry name" value="MFS"/>
    <property type="match status" value="1"/>
</dbReference>
<keyword evidence="4 5" id="KW-0472">Membrane</keyword>
<dbReference type="InterPro" id="IPR020846">
    <property type="entry name" value="MFS_dom"/>
</dbReference>
<name>D6TT49_KTERA</name>
<reference evidence="7 8" key="1">
    <citation type="journal article" date="2011" name="Stand. Genomic Sci.">
        <title>Non-contiguous finished genome sequence and contextual data of the filamentous soil bacterium Ktedonobacter racemifer type strain (SOSP1-21).</title>
        <authorList>
            <person name="Chang Y.J."/>
            <person name="Land M."/>
            <person name="Hauser L."/>
            <person name="Chertkov O."/>
            <person name="Del Rio T.G."/>
            <person name="Nolan M."/>
            <person name="Copeland A."/>
            <person name="Tice H."/>
            <person name="Cheng J.F."/>
            <person name="Lucas S."/>
            <person name="Han C."/>
            <person name="Goodwin L."/>
            <person name="Pitluck S."/>
            <person name="Ivanova N."/>
            <person name="Ovchinikova G."/>
            <person name="Pati A."/>
            <person name="Chen A."/>
            <person name="Palaniappan K."/>
            <person name="Mavromatis K."/>
            <person name="Liolios K."/>
            <person name="Brettin T."/>
            <person name="Fiebig A."/>
            <person name="Rohde M."/>
            <person name="Abt B."/>
            <person name="Goker M."/>
            <person name="Detter J.C."/>
            <person name="Woyke T."/>
            <person name="Bristow J."/>
            <person name="Eisen J.A."/>
            <person name="Markowitz V."/>
            <person name="Hugenholtz P."/>
            <person name="Kyrpides N.C."/>
            <person name="Klenk H.P."/>
            <person name="Lapidus A."/>
        </authorList>
    </citation>
    <scope>NUCLEOTIDE SEQUENCE [LARGE SCALE GENOMIC DNA]</scope>
    <source>
        <strain evidence="8">DSM 44963</strain>
    </source>
</reference>
<dbReference type="GO" id="GO:0005886">
    <property type="term" value="C:plasma membrane"/>
    <property type="evidence" value="ECO:0007669"/>
    <property type="project" value="UniProtKB-SubCell"/>
</dbReference>
<dbReference type="EMBL" id="ADVG01000003">
    <property type="protein sequence ID" value="EFH83600.1"/>
    <property type="molecule type" value="Genomic_DNA"/>
</dbReference>
<dbReference type="AlphaFoldDB" id="D6TT49"/>
<protein>
    <submittedName>
        <fullName evidence="7">Major facilitator superfamily MFS_1</fullName>
    </submittedName>
</protein>
<dbReference type="SUPFAM" id="SSF103473">
    <property type="entry name" value="MFS general substrate transporter"/>
    <property type="match status" value="1"/>
</dbReference>
<dbReference type="FunCoup" id="D6TT49">
    <property type="interactions" value="76"/>
</dbReference>
<comment type="subcellular location">
    <subcellularLocation>
        <location evidence="1">Cell membrane</location>
        <topology evidence="1">Multi-pass membrane protein</topology>
    </subcellularLocation>
</comment>
<evidence type="ECO:0000256" key="4">
    <source>
        <dbReference type="ARBA" id="ARBA00023136"/>
    </source>
</evidence>
<dbReference type="RefSeq" id="WP_007914413.1">
    <property type="nucleotide sequence ID" value="NZ_ADVG01000003.1"/>
</dbReference>
<evidence type="ECO:0000313" key="7">
    <source>
        <dbReference type="EMBL" id="EFH83600.1"/>
    </source>
</evidence>
<evidence type="ECO:0000256" key="1">
    <source>
        <dbReference type="ARBA" id="ARBA00004651"/>
    </source>
</evidence>
<feature type="transmembrane region" description="Helical" evidence="5">
    <location>
        <begin position="426"/>
        <end position="447"/>
    </location>
</feature>
<evidence type="ECO:0000313" key="8">
    <source>
        <dbReference type="Proteomes" id="UP000004508"/>
    </source>
</evidence>
<feature type="transmembrane region" description="Helical" evidence="5">
    <location>
        <begin position="394"/>
        <end position="420"/>
    </location>
</feature>
<dbReference type="OrthoDB" id="9796441at2"/>
<evidence type="ECO:0000256" key="2">
    <source>
        <dbReference type="ARBA" id="ARBA00022692"/>
    </source>
</evidence>
<dbReference type="PANTHER" id="PTHR23528:SF1">
    <property type="entry name" value="MAJOR FACILITATOR SUPERFAMILY (MFS) PROFILE DOMAIN-CONTAINING PROTEIN"/>
    <property type="match status" value="1"/>
</dbReference>
<feature type="transmembrane region" description="Helical" evidence="5">
    <location>
        <begin position="255"/>
        <end position="276"/>
    </location>
</feature>
<feature type="transmembrane region" description="Helical" evidence="5">
    <location>
        <begin position="307"/>
        <end position="327"/>
    </location>
</feature>
<evidence type="ECO:0000259" key="6">
    <source>
        <dbReference type="PROSITE" id="PS50850"/>
    </source>
</evidence>
<keyword evidence="3 5" id="KW-1133">Transmembrane helix</keyword>
<dbReference type="PROSITE" id="PS00216">
    <property type="entry name" value="SUGAR_TRANSPORT_1"/>
    <property type="match status" value="1"/>
</dbReference>
<keyword evidence="2 5" id="KW-0812">Transmembrane</keyword>
<feature type="transmembrane region" description="Helical" evidence="5">
    <location>
        <begin position="168"/>
        <end position="191"/>
    </location>
</feature>
<organism evidence="7 8">
    <name type="scientific">Ktedonobacter racemifer DSM 44963</name>
    <dbReference type="NCBI Taxonomy" id="485913"/>
    <lineage>
        <taxon>Bacteria</taxon>
        <taxon>Bacillati</taxon>
        <taxon>Chloroflexota</taxon>
        <taxon>Ktedonobacteria</taxon>
        <taxon>Ktedonobacterales</taxon>
        <taxon>Ktedonobacteraceae</taxon>
        <taxon>Ktedonobacter</taxon>
    </lineage>
</organism>
<evidence type="ECO:0000256" key="3">
    <source>
        <dbReference type="ARBA" id="ARBA00022989"/>
    </source>
</evidence>
<feature type="transmembrane region" description="Helical" evidence="5">
    <location>
        <begin position="65"/>
        <end position="89"/>
    </location>
</feature>
<feature type="transmembrane region" description="Helical" evidence="5">
    <location>
        <begin position="203"/>
        <end position="223"/>
    </location>
</feature>
<dbReference type="eggNOG" id="COG2814">
    <property type="taxonomic scope" value="Bacteria"/>
</dbReference>
<dbReference type="Gene3D" id="1.20.1250.20">
    <property type="entry name" value="MFS general substrate transporter like domains"/>
    <property type="match status" value="2"/>
</dbReference>
<evidence type="ECO:0000256" key="5">
    <source>
        <dbReference type="SAM" id="Phobius"/>
    </source>
</evidence>
<dbReference type="InParanoid" id="D6TT49"/>
<gene>
    <name evidence="7" type="ORF">Krac_4587</name>
</gene>
<sequence length="454" mass="49700">MDLSQPSNEVVAPVAVVVPARRISIFDHMNINAFWIAQNFHWQALLAIVLPSMIVKFLGDANKDINLAIVVIWGTIVAIVVNPLVGAISDYATFRMGRRRPFMIWGTIFNVIALVLFAFAPTWFSATGLLVAFILLFILLQLTNNVANAPWSAIIADNVPQNQRGVTAGFNGLFTLLGTALGALVAGLIVNKNDRLPIYRNEIVQIFLLIAVVQIVFVVYTIVTVKETPLQTEAKFELMPVLKRFLFNPARYPDLSWVLLARLLLMMGIWGVFYFLEYYFDDVLGGPGVKTIIFGSAFSGEEFNGALFQPILLVAALPASLIAGWISDHYGRKGMVYLSGAVMSVVCIIFILFPSQGFILLAGVFFGIGYGAYSSVDWALTCDVLPPTDEAGKFLGIWSAMGIIPQVVGITVGALILQALRGMPNHLGYSVLFAITILYFVLGTVIIKQVKGVK</sequence>
<accession>D6TT49</accession>
<feature type="transmembrane region" description="Helical" evidence="5">
    <location>
        <begin position="359"/>
        <end position="382"/>
    </location>
</feature>
<feature type="transmembrane region" description="Helical" evidence="5">
    <location>
        <begin position="101"/>
        <end position="120"/>
    </location>
</feature>
<dbReference type="GO" id="GO:0022857">
    <property type="term" value="F:transmembrane transporter activity"/>
    <property type="evidence" value="ECO:0007669"/>
    <property type="project" value="InterPro"/>
</dbReference>
<dbReference type="Pfam" id="PF13347">
    <property type="entry name" value="MFS_2"/>
    <property type="match status" value="1"/>
</dbReference>
<proteinExistence type="predicted"/>
<feature type="transmembrane region" description="Helical" evidence="5">
    <location>
        <begin position="334"/>
        <end position="353"/>
    </location>
</feature>
<comment type="caution">
    <text evidence="7">The sequence shown here is derived from an EMBL/GenBank/DDBJ whole genome shotgun (WGS) entry which is preliminary data.</text>
</comment>
<keyword evidence="8" id="KW-1185">Reference proteome</keyword>
<feature type="transmembrane region" description="Helical" evidence="5">
    <location>
        <begin position="126"/>
        <end position="147"/>
    </location>
</feature>
<dbReference type="InterPro" id="IPR036259">
    <property type="entry name" value="MFS_trans_sf"/>
</dbReference>